<protein>
    <recommendedName>
        <fullName evidence="6">DUF4430 domain-containing protein</fullName>
    </recommendedName>
</protein>
<feature type="compositionally biased region" description="Polar residues" evidence="1">
    <location>
        <begin position="770"/>
        <end position="788"/>
    </location>
</feature>
<keyword evidence="2" id="KW-1133">Transmembrane helix</keyword>
<keyword evidence="2" id="KW-0812">Transmembrane</keyword>
<keyword evidence="2" id="KW-0472">Membrane</keyword>
<keyword evidence="3" id="KW-0732">Signal</keyword>
<dbReference type="PANTHER" id="PTHR10559:SF18">
    <property type="entry name" value="TRANSCOBALAMIN II"/>
    <property type="match status" value="1"/>
</dbReference>
<comment type="caution">
    <text evidence="4">The sequence shown here is derived from an EMBL/GenBank/DDBJ whole genome shotgun (WGS) entry which is preliminary data.</text>
</comment>
<evidence type="ECO:0000256" key="3">
    <source>
        <dbReference type="SAM" id="SignalP"/>
    </source>
</evidence>
<feature type="region of interest" description="Disordered" evidence="1">
    <location>
        <begin position="860"/>
        <end position="895"/>
    </location>
</feature>
<dbReference type="EMBL" id="PFRH01000086">
    <property type="protein sequence ID" value="PJC52487.1"/>
    <property type="molecule type" value="Genomic_DNA"/>
</dbReference>
<sequence>MKQKIYNTFFLSLILSFVGVSAVYADTASTPVSVEKEPEPVVTLQEVTPSSPTYTLTIRYQDNIVYDDTLSIPDSVTISYHESGSEDTETTTISSPTVLALLASADEESDAFAISDLAYYPAYSSYLLNCLSLESTDGCYNWNYVVDGIYPLAGMDQYTLEDGEHVYLYFGERYSIEPTANTFYTGIDIVSAVLNEYNYKTNEFSPATDNSLSLVLLDASSTAIDTGVLDDSQEGLYTFTENTPGEYSIGFDNGWSWYWPLSTVSIELPTRLTIRYQDDIIFDNTLSLDTAATITYHDVATTTTSTMERNDQSVLHALAIADGANDAFSLSDIAYYDSFESYIINCLTIEETNACDNWQYVVNGDYPFLGMDQYIIPTDEVTHIYLYFGERYNIETTKSSFELGESVTSTLSEYDFENNVYNSATDTSLVMALLDASNTAIATSTISEEGITVFAPTSTGSYKIGLDNGWSWYWPVTSFDVTTVLPTGSSGGGCGSCGINSSNQVDTVIKNIISFLDASQNEDGSFGSSISFSDWSAFAYNAYTGSTEGRDKLKTYLLTDPDPRDGFNDTASYAKRAMVLMSYGIDPYSGTNTNYIKKILDGFDGTQFGIDGIINDDVFALMPLLHAGYSHTDPMIVSSTKYILSRQHADGSFESKDMTGATIQILSELTHIDGVTDAIAKAKNFVLSGQQTDGGFGDIYATPWIMQGLSALGEDISTLKKNNLSPIDYIQANQVADGGIGETTNTLRLWTSAWAVPALLEKPWPTLLSSYTQPTTENNVQDGSNGSENTHDETTTSTLDIVEETTTSTEAITETAEETPEVKILPIVTTEAVPTLYVDPVIPERTVQPEVAGVKITEENTPEDITSETTKQEPATNPATEMNEQPEAQPEQEGTKPVHIAFGTTILLGLLLGWRFLRTLI</sequence>
<evidence type="ECO:0000256" key="1">
    <source>
        <dbReference type="SAM" id="MobiDB-lite"/>
    </source>
</evidence>
<feature type="transmembrane region" description="Helical" evidence="2">
    <location>
        <begin position="898"/>
        <end position="917"/>
    </location>
</feature>
<proteinExistence type="predicted"/>
<name>A0A2M8F9T1_9BACT</name>
<dbReference type="InterPro" id="IPR051588">
    <property type="entry name" value="Cobalamin_Transport"/>
</dbReference>
<evidence type="ECO:0008006" key="6">
    <source>
        <dbReference type="Google" id="ProtNLM"/>
    </source>
</evidence>
<dbReference type="PANTHER" id="PTHR10559">
    <property type="entry name" value="TRANSCOBALAMIN-1/GASTRIC INTRINSIC FACTOR"/>
    <property type="match status" value="1"/>
</dbReference>
<dbReference type="InterPro" id="IPR008930">
    <property type="entry name" value="Terpenoid_cyclase/PrenylTrfase"/>
</dbReference>
<feature type="signal peptide" evidence="3">
    <location>
        <begin position="1"/>
        <end position="25"/>
    </location>
</feature>
<evidence type="ECO:0000313" key="5">
    <source>
        <dbReference type="Proteomes" id="UP000231456"/>
    </source>
</evidence>
<feature type="chain" id="PRO_5014799115" description="DUF4430 domain-containing protein" evidence="3">
    <location>
        <begin position="26"/>
        <end position="921"/>
    </location>
</feature>
<evidence type="ECO:0000313" key="4">
    <source>
        <dbReference type="EMBL" id="PJC52487.1"/>
    </source>
</evidence>
<dbReference type="Gene3D" id="1.50.10.20">
    <property type="match status" value="2"/>
</dbReference>
<dbReference type="AlphaFoldDB" id="A0A2M8F9T1"/>
<dbReference type="Proteomes" id="UP000231456">
    <property type="component" value="Unassembled WGS sequence"/>
</dbReference>
<dbReference type="SUPFAM" id="SSF48239">
    <property type="entry name" value="Terpenoid cyclases/Protein prenyltransferases"/>
    <property type="match status" value="1"/>
</dbReference>
<feature type="region of interest" description="Disordered" evidence="1">
    <location>
        <begin position="770"/>
        <end position="797"/>
    </location>
</feature>
<evidence type="ECO:0000256" key="2">
    <source>
        <dbReference type="SAM" id="Phobius"/>
    </source>
</evidence>
<dbReference type="CDD" id="cd00688">
    <property type="entry name" value="ISOPREN_C2_like"/>
    <property type="match status" value="1"/>
</dbReference>
<gene>
    <name evidence="4" type="ORF">CO030_02600</name>
</gene>
<reference evidence="5" key="1">
    <citation type="submission" date="2017-09" db="EMBL/GenBank/DDBJ databases">
        <title>Depth-based differentiation of microbial function through sediment-hosted aquifers and enrichment of novel symbionts in the deep terrestrial subsurface.</title>
        <authorList>
            <person name="Probst A.J."/>
            <person name="Ladd B."/>
            <person name="Jarett J.K."/>
            <person name="Geller-Mcgrath D.E."/>
            <person name="Sieber C.M.K."/>
            <person name="Emerson J.B."/>
            <person name="Anantharaman K."/>
            <person name="Thomas B.C."/>
            <person name="Malmstrom R."/>
            <person name="Stieglmeier M."/>
            <person name="Klingl A."/>
            <person name="Woyke T."/>
            <person name="Ryan C.M."/>
            <person name="Banfield J.F."/>
        </authorList>
    </citation>
    <scope>NUCLEOTIDE SEQUENCE [LARGE SCALE GENOMIC DNA]</scope>
</reference>
<feature type="compositionally biased region" description="Polar residues" evidence="1">
    <location>
        <begin position="867"/>
        <end position="883"/>
    </location>
</feature>
<organism evidence="4 5">
    <name type="scientific">Candidatus Magasanikbacteria bacterium CG_4_9_14_0_2_um_filter_42_11</name>
    <dbReference type="NCBI Taxonomy" id="1974643"/>
    <lineage>
        <taxon>Bacteria</taxon>
        <taxon>Candidatus Magasanikiibacteriota</taxon>
    </lineage>
</organism>
<accession>A0A2M8F9T1</accession>